<feature type="region of interest" description="Disordered" evidence="2">
    <location>
        <begin position="205"/>
        <end position="230"/>
    </location>
</feature>
<feature type="coiled-coil region" evidence="1">
    <location>
        <begin position="130"/>
        <end position="164"/>
    </location>
</feature>
<protein>
    <submittedName>
        <fullName evidence="3">Uncharacterized protein</fullName>
    </submittedName>
</protein>
<accession>A0A1E1VZV7</accession>
<evidence type="ECO:0000313" key="3">
    <source>
        <dbReference type="EMBL" id="JAT80191.1"/>
    </source>
</evidence>
<evidence type="ECO:0000256" key="1">
    <source>
        <dbReference type="SAM" id="Coils"/>
    </source>
</evidence>
<feature type="coiled-coil region" evidence="1">
    <location>
        <begin position="67"/>
        <end position="101"/>
    </location>
</feature>
<dbReference type="EMBL" id="GDQN01010863">
    <property type="protein sequence ID" value="JAT80191.1"/>
    <property type="molecule type" value="Transcribed_RNA"/>
</dbReference>
<keyword evidence="1" id="KW-0175">Coiled coil</keyword>
<sequence>MGIENMRRWPMYIVFAVCILLTLSLFNSWSLETELRNRIAEISTQLQDCSKQQTSCMEDSLTLIEQKEGYLSKVNSLEKRINTLASEVGKYKEMANKAETQVNRTLVDVELCKTELQSLKNLQLSKTATLETLRLEKETLNTQLTERKEKVGELEKEIERLKSALTTKNVSNAPAPVISKVTPAAAPPKLSSSLNMNIPINEPVLENDAKEELEDTNLVNDGQDFDPQLQ</sequence>
<dbReference type="Gene3D" id="1.10.287.1490">
    <property type="match status" value="1"/>
</dbReference>
<organism evidence="3">
    <name type="scientific">Pectinophora gossypiella</name>
    <name type="common">Cotton pink bollworm</name>
    <name type="synonym">Depressaria gossypiella</name>
    <dbReference type="NCBI Taxonomy" id="13191"/>
    <lineage>
        <taxon>Eukaryota</taxon>
        <taxon>Metazoa</taxon>
        <taxon>Ecdysozoa</taxon>
        <taxon>Arthropoda</taxon>
        <taxon>Hexapoda</taxon>
        <taxon>Insecta</taxon>
        <taxon>Pterygota</taxon>
        <taxon>Neoptera</taxon>
        <taxon>Endopterygota</taxon>
        <taxon>Lepidoptera</taxon>
        <taxon>Glossata</taxon>
        <taxon>Ditrysia</taxon>
        <taxon>Gelechioidea</taxon>
        <taxon>Gelechiidae</taxon>
        <taxon>Apatetrinae</taxon>
        <taxon>Pectinophora</taxon>
    </lineage>
</organism>
<reference evidence="3" key="1">
    <citation type="submission" date="2015-09" db="EMBL/GenBank/DDBJ databases">
        <title>De novo assembly of Pectinophora gossypiella (Pink Bollworm) gut transcriptome.</title>
        <authorList>
            <person name="Tassone E.E."/>
        </authorList>
    </citation>
    <scope>NUCLEOTIDE SEQUENCE</scope>
</reference>
<proteinExistence type="predicted"/>
<name>A0A1E1VZV7_PECGO</name>
<dbReference type="OrthoDB" id="10072022at2759"/>
<gene>
    <name evidence="3" type="ORF">g.7033</name>
</gene>
<evidence type="ECO:0000256" key="2">
    <source>
        <dbReference type="SAM" id="MobiDB-lite"/>
    </source>
</evidence>
<dbReference type="AlphaFoldDB" id="A0A1E1VZV7"/>